<dbReference type="RefSeq" id="WP_213498476.1">
    <property type="nucleotide sequence ID" value="NZ_CP074694.1"/>
</dbReference>
<dbReference type="InterPro" id="IPR013766">
    <property type="entry name" value="Thioredoxin_domain"/>
</dbReference>
<evidence type="ECO:0000259" key="4">
    <source>
        <dbReference type="PROSITE" id="PS51352"/>
    </source>
</evidence>
<reference evidence="5" key="1">
    <citation type="submission" date="2021-05" db="EMBL/GenBank/DDBJ databases">
        <title>Complete genome sequence of the cellulolytic planctomycete Telmatocola sphagniphila SP2T and characterization of the first cellulase from planctomycetes.</title>
        <authorList>
            <person name="Rakitin A.L."/>
            <person name="Beletsky A.V."/>
            <person name="Naumoff D.G."/>
            <person name="Kulichevskaya I.S."/>
            <person name="Mardanov A.V."/>
            <person name="Ravin N.V."/>
            <person name="Dedysh S.N."/>
        </authorList>
    </citation>
    <scope>NUCLEOTIDE SEQUENCE</scope>
    <source>
        <strain evidence="5">SP2T</strain>
    </source>
</reference>
<organism evidence="5 6">
    <name type="scientific">Telmatocola sphagniphila</name>
    <dbReference type="NCBI Taxonomy" id="1123043"/>
    <lineage>
        <taxon>Bacteria</taxon>
        <taxon>Pseudomonadati</taxon>
        <taxon>Planctomycetota</taxon>
        <taxon>Planctomycetia</taxon>
        <taxon>Gemmatales</taxon>
        <taxon>Gemmataceae</taxon>
    </lineage>
</organism>
<dbReference type="InterPro" id="IPR017937">
    <property type="entry name" value="Thioredoxin_CS"/>
</dbReference>
<dbReference type="PANTHER" id="PTHR15337:SF11">
    <property type="entry name" value="THIOREDOXIN DOMAIN-CONTAINING PROTEIN"/>
    <property type="match status" value="1"/>
</dbReference>
<evidence type="ECO:0000313" key="6">
    <source>
        <dbReference type="Proteomes" id="UP000676194"/>
    </source>
</evidence>
<dbReference type="PROSITE" id="PS00194">
    <property type="entry name" value="THIOREDOXIN_1"/>
    <property type="match status" value="1"/>
</dbReference>
<feature type="signal peptide" evidence="3">
    <location>
        <begin position="1"/>
        <end position="26"/>
    </location>
</feature>
<dbReference type="Gene3D" id="3.40.30.10">
    <property type="entry name" value="Glutaredoxin"/>
    <property type="match status" value="1"/>
</dbReference>
<proteinExistence type="predicted"/>
<evidence type="ECO:0000256" key="3">
    <source>
        <dbReference type="SAM" id="SignalP"/>
    </source>
</evidence>
<keyword evidence="6" id="KW-1185">Reference proteome</keyword>
<sequence length="469" mass="51576">MHRLLTALLVPLAVILISSYSVTLSAQTPANPPAAEKKSPDVEELLSKLESSFGQKTKGREFYQAYSQLTALVQGKEKSTAEKASEAILAKLKTLLPEGAARKELETSQKSKTQLVAAERGLEILRALHTVKSIGRGKIAFGTLKVEDSKLNPEMVLAQMVIFEDGWFVTDIGDSKKTLGFRAAGYLPLDAKLPETCDELQLDTLILKPISLADSATITGKIVFDGPDGMKNLKANLNLTVPPPNTATGGYSPRKKWPEATSLTVGKDGGFELTGLTPGDYFLYLQTGKHEDVSKKVTLKPASTEDLGKLTMRSTDMGYYLKKETPKAGKFPWQKDIEEARKRALAEGKPMMIMMTATWCGPCKLLEEKTLNDPWVQQFLKEFVVVKAYEDKEVEKLYNGNAYPTLVFTDKTGKELHRTLGYQPPGTFSGNIFKACQELGLKIDPDLQTLVDQKIIKLPKSGKAVSIQN</sequence>
<evidence type="ECO:0000256" key="1">
    <source>
        <dbReference type="ARBA" id="ARBA00022729"/>
    </source>
</evidence>
<protein>
    <submittedName>
        <fullName evidence="5">Thioredoxin family protein</fullName>
    </submittedName>
</protein>
<name>A0A8E6B939_9BACT</name>
<dbReference type="AlphaFoldDB" id="A0A8E6B939"/>
<dbReference type="InterPro" id="IPR051099">
    <property type="entry name" value="AGR/TXD"/>
</dbReference>
<dbReference type="Proteomes" id="UP000676194">
    <property type="component" value="Chromosome"/>
</dbReference>
<feature type="chain" id="PRO_5034368463" evidence="3">
    <location>
        <begin position="27"/>
        <end position="469"/>
    </location>
</feature>
<dbReference type="Pfam" id="PF13899">
    <property type="entry name" value="Thioredoxin_7"/>
    <property type="match status" value="1"/>
</dbReference>
<dbReference type="InterPro" id="IPR036249">
    <property type="entry name" value="Thioredoxin-like_sf"/>
</dbReference>
<feature type="domain" description="Thioredoxin" evidence="4">
    <location>
        <begin position="310"/>
        <end position="438"/>
    </location>
</feature>
<dbReference type="SUPFAM" id="SSF52833">
    <property type="entry name" value="Thioredoxin-like"/>
    <property type="match status" value="1"/>
</dbReference>
<evidence type="ECO:0000313" key="5">
    <source>
        <dbReference type="EMBL" id="QVL33564.1"/>
    </source>
</evidence>
<gene>
    <name evidence="5" type="ORF">KIH39_06535</name>
</gene>
<dbReference type="KEGG" id="tsph:KIH39_06535"/>
<evidence type="ECO:0000256" key="2">
    <source>
        <dbReference type="ARBA" id="ARBA00023284"/>
    </source>
</evidence>
<keyword evidence="2" id="KW-0676">Redox-active center</keyword>
<accession>A0A8E6B939</accession>
<dbReference type="EMBL" id="CP074694">
    <property type="protein sequence ID" value="QVL33564.1"/>
    <property type="molecule type" value="Genomic_DNA"/>
</dbReference>
<dbReference type="PANTHER" id="PTHR15337">
    <property type="entry name" value="ANTERIOR GRADIENT PROTEIN-RELATED"/>
    <property type="match status" value="1"/>
</dbReference>
<keyword evidence="1 3" id="KW-0732">Signal</keyword>
<dbReference type="PROSITE" id="PS51352">
    <property type="entry name" value="THIOREDOXIN_2"/>
    <property type="match status" value="1"/>
</dbReference>